<dbReference type="GO" id="GO:0016491">
    <property type="term" value="F:oxidoreductase activity"/>
    <property type="evidence" value="ECO:0007669"/>
    <property type="project" value="UniProtKB-KW"/>
</dbReference>
<dbReference type="PANTHER" id="PTHR43401">
    <property type="entry name" value="L-THREONINE 3-DEHYDROGENASE"/>
    <property type="match status" value="1"/>
</dbReference>
<evidence type="ECO:0000256" key="2">
    <source>
        <dbReference type="ARBA" id="ARBA00022833"/>
    </source>
</evidence>
<comment type="caution">
    <text evidence="6">The sequence shown here is derived from an EMBL/GenBank/DDBJ whole genome shotgun (WGS) entry which is preliminary data.</text>
</comment>
<dbReference type="SUPFAM" id="SSF51735">
    <property type="entry name" value="NAD(P)-binding Rossmann-fold domains"/>
    <property type="match status" value="1"/>
</dbReference>
<sequence length="335" mass="36315">MLKGKMDLNSFVVKAPQNIAIENIPLPEIGDRDVLVRVAACGICGTDRHIYHGHYPANYPVVIGHEFSGRVERAGREVREVTPGDKVSIDPNILCGTCSSCREGHPNLCRNMVALGVDLNGGLSPYCRVPVSQIYKLPPEADLADASLVEPLSCVLHGVDLLGVKAGTRVVIFGGGFIGQLMAQIIRLQGAARVVLVDPNEDKRAIARSLGFDTINSRDLRQLESLAEFDASVDCAGAGKVLQQCIEITRPGGKILMFAAYGQGQEVAVTPYDIFRKQLQLIGSFTYPDTQSRAIRLLTSGKIVLDPLVTRIRLDEVVSLFTGERKLIKGVVVFP</sequence>
<dbReference type="Pfam" id="PF00107">
    <property type="entry name" value="ADH_zinc_N"/>
    <property type="match status" value="1"/>
</dbReference>
<proteinExistence type="inferred from homology"/>
<dbReference type="SMART" id="SM00829">
    <property type="entry name" value="PKS_ER"/>
    <property type="match status" value="1"/>
</dbReference>
<dbReference type="InterPro" id="IPR020843">
    <property type="entry name" value="ER"/>
</dbReference>
<keyword evidence="3" id="KW-0560">Oxidoreductase</keyword>
<dbReference type="InterPro" id="IPR013149">
    <property type="entry name" value="ADH-like_C"/>
</dbReference>
<dbReference type="Pfam" id="PF08240">
    <property type="entry name" value="ADH_N"/>
    <property type="match status" value="1"/>
</dbReference>
<dbReference type="InterPro" id="IPR013154">
    <property type="entry name" value="ADH-like_N"/>
</dbReference>
<dbReference type="Gene3D" id="3.40.50.720">
    <property type="entry name" value="NAD(P)-binding Rossmann-like Domain"/>
    <property type="match status" value="1"/>
</dbReference>
<dbReference type="InterPro" id="IPR002328">
    <property type="entry name" value="ADH_Zn_CS"/>
</dbReference>
<dbReference type="Proteomes" id="UP000239549">
    <property type="component" value="Unassembled WGS sequence"/>
</dbReference>
<dbReference type="AlphaFoldDB" id="A0A2L2XDF3"/>
<dbReference type="GO" id="GO:0008270">
    <property type="term" value="F:zinc ion binding"/>
    <property type="evidence" value="ECO:0007669"/>
    <property type="project" value="InterPro"/>
</dbReference>
<evidence type="ECO:0000256" key="3">
    <source>
        <dbReference type="ARBA" id="ARBA00023002"/>
    </source>
</evidence>
<evidence type="ECO:0000256" key="1">
    <source>
        <dbReference type="ARBA" id="ARBA00022723"/>
    </source>
</evidence>
<keyword evidence="2 4" id="KW-0862">Zinc</keyword>
<evidence type="ECO:0000313" key="7">
    <source>
        <dbReference type="Proteomes" id="UP000239549"/>
    </source>
</evidence>
<dbReference type="Gene3D" id="3.90.180.10">
    <property type="entry name" value="Medium-chain alcohol dehydrogenases, catalytic domain"/>
    <property type="match status" value="1"/>
</dbReference>
<dbReference type="EMBL" id="BFAV01000130">
    <property type="protein sequence ID" value="GBF34268.1"/>
    <property type="molecule type" value="Genomic_DNA"/>
</dbReference>
<organism evidence="6 7">
    <name type="scientific">Desulfocucumis palustris</name>
    <dbReference type="NCBI Taxonomy" id="1898651"/>
    <lineage>
        <taxon>Bacteria</taxon>
        <taxon>Bacillati</taxon>
        <taxon>Bacillota</taxon>
        <taxon>Clostridia</taxon>
        <taxon>Eubacteriales</taxon>
        <taxon>Desulfocucumaceae</taxon>
        <taxon>Desulfocucumis</taxon>
    </lineage>
</organism>
<evidence type="ECO:0000256" key="4">
    <source>
        <dbReference type="RuleBase" id="RU361277"/>
    </source>
</evidence>
<dbReference type="CDD" id="cd08234">
    <property type="entry name" value="threonine_DH_like"/>
    <property type="match status" value="1"/>
</dbReference>
<reference evidence="7" key="1">
    <citation type="submission" date="2018-02" db="EMBL/GenBank/DDBJ databases">
        <title>Genome sequence of Desulfocucumis palustris strain NAW-5.</title>
        <authorList>
            <person name="Watanabe M."/>
            <person name="Kojima H."/>
            <person name="Fukui M."/>
        </authorList>
    </citation>
    <scope>NUCLEOTIDE SEQUENCE [LARGE SCALE GENOMIC DNA]</scope>
    <source>
        <strain evidence="7">NAW-5</strain>
    </source>
</reference>
<accession>A0A2L2XDF3</accession>
<dbReference type="InterPro" id="IPR050129">
    <property type="entry name" value="Zn_alcohol_dh"/>
</dbReference>
<evidence type="ECO:0000259" key="5">
    <source>
        <dbReference type="SMART" id="SM00829"/>
    </source>
</evidence>
<dbReference type="PROSITE" id="PS00059">
    <property type="entry name" value="ADH_ZINC"/>
    <property type="match status" value="1"/>
</dbReference>
<dbReference type="InterPro" id="IPR011032">
    <property type="entry name" value="GroES-like_sf"/>
</dbReference>
<comment type="similarity">
    <text evidence="4">Belongs to the zinc-containing alcohol dehydrogenase family.</text>
</comment>
<keyword evidence="7" id="KW-1185">Reference proteome</keyword>
<gene>
    <name evidence="6" type="ORF">DCCM_3380</name>
</gene>
<protein>
    <submittedName>
        <fullName evidence="6">Sorbitol dehydrogenase</fullName>
    </submittedName>
</protein>
<evidence type="ECO:0000313" key="6">
    <source>
        <dbReference type="EMBL" id="GBF34268.1"/>
    </source>
</evidence>
<dbReference type="PANTHER" id="PTHR43401:SF2">
    <property type="entry name" value="L-THREONINE 3-DEHYDROGENASE"/>
    <property type="match status" value="1"/>
</dbReference>
<dbReference type="SUPFAM" id="SSF50129">
    <property type="entry name" value="GroES-like"/>
    <property type="match status" value="1"/>
</dbReference>
<name>A0A2L2XDF3_9FIRM</name>
<keyword evidence="1 4" id="KW-0479">Metal-binding</keyword>
<dbReference type="InterPro" id="IPR036291">
    <property type="entry name" value="NAD(P)-bd_dom_sf"/>
</dbReference>
<feature type="domain" description="Enoyl reductase (ER)" evidence="5">
    <location>
        <begin position="14"/>
        <end position="333"/>
    </location>
</feature>
<comment type="cofactor">
    <cofactor evidence="4">
        <name>Zn(2+)</name>
        <dbReference type="ChEBI" id="CHEBI:29105"/>
    </cofactor>
</comment>